<dbReference type="EMBL" id="AUZY01002735">
    <property type="protein sequence ID" value="EQD71599.1"/>
    <property type="molecule type" value="Genomic_DNA"/>
</dbReference>
<organism evidence="1">
    <name type="scientific">mine drainage metagenome</name>
    <dbReference type="NCBI Taxonomy" id="410659"/>
    <lineage>
        <taxon>unclassified sequences</taxon>
        <taxon>metagenomes</taxon>
        <taxon>ecological metagenomes</taxon>
    </lineage>
</organism>
<dbReference type="GO" id="GO:0016868">
    <property type="term" value="F:intramolecular phosphotransferase activity"/>
    <property type="evidence" value="ECO:0007669"/>
    <property type="project" value="InterPro"/>
</dbReference>
<gene>
    <name evidence="1" type="ORF">B1B_04361</name>
</gene>
<dbReference type="Gene3D" id="3.30.310.50">
    <property type="entry name" value="Alpha-D-phosphohexomutase, C-terminal domain"/>
    <property type="match status" value="1"/>
</dbReference>
<sequence>MVMLDLVLNTSNRPQVMLPLSAPVAALAACEQAGVEPLWVKLYSNNSSDTPEAGKITFVANHANAYAFPGFIPAYDAVCSLVNLLAMLAISQTSLSRIVSGLPDIHIVHEEVTTPSDHKGTVMRSLIEQTAERDVLLIEGIKIIEDTGWTWVLPDPEEPLTHVWVEAPTHIEARTRAQQYAVRIRQILR</sequence>
<comment type="caution">
    <text evidence="1">The sequence shown here is derived from an EMBL/GenBank/DDBJ whole genome shotgun (WGS) entry which is preliminary data.</text>
</comment>
<dbReference type="InterPro" id="IPR036900">
    <property type="entry name" value="A-D-PHexomutase_C_sf"/>
</dbReference>
<proteinExistence type="predicted"/>
<keyword evidence="1" id="KW-0808">Transferase</keyword>
<evidence type="ECO:0000313" key="1">
    <source>
        <dbReference type="EMBL" id="EQD71599.1"/>
    </source>
</evidence>
<reference evidence="1" key="1">
    <citation type="submission" date="2013-08" db="EMBL/GenBank/DDBJ databases">
        <authorList>
            <person name="Mendez C."/>
            <person name="Richter M."/>
            <person name="Ferrer M."/>
            <person name="Sanchez J."/>
        </authorList>
    </citation>
    <scope>NUCLEOTIDE SEQUENCE</scope>
</reference>
<dbReference type="GO" id="GO:0016740">
    <property type="term" value="F:transferase activity"/>
    <property type="evidence" value="ECO:0007669"/>
    <property type="project" value="UniProtKB-KW"/>
</dbReference>
<name>T1CSS8_9ZZZZ</name>
<dbReference type="SUPFAM" id="SSF55957">
    <property type="entry name" value="Phosphoglucomutase, C-terminal domain"/>
    <property type="match status" value="1"/>
</dbReference>
<accession>T1CSS8</accession>
<reference evidence="1" key="2">
    <citation type="journal article" date="2014" name="ISME J.">
        <title>Microbial stratification in low pH oxic and suboxic macroscopic growths along an acid mine drainage.</title>
        <authorList>
            <person name="Mendez-Garcia C."/>
            <person name="Mesa V."/>
            <person name="Sprenger R.R."/>
            <person name="Richter M."/>
            <person name="Diez M.S."/>
            <person name="Solano J."/>
            <person name="Bargiela R."/>
            <person name="Golyshina O.V."/>
            <person name="Manteca A."/>
            <person name="Ramos J.L."/>
            <person name="Gallego J.R."/>
            <person name="Llorente I."/>
            <person name="Martins Dos Santos V.A."/>
            <person name="Jensen O.N."/>
            <person name="Pelaez A.I."/>
            <person name="Sanchez J."/>
            <person name="Ferrer M."/>
        </authorList>
    </citation>
    <scope>NUCLEOTIDE SEQUENCE</scope>
</reference>
<dbReference type="AlphaFoldDB" id="T1CSS8"/>
<protein>
    <submittedName>
        <fullName evidence="1">Mannose-1-phosphate guanyltransferase</fullName>
    </submittedName>
</protein>